<evidence type="ECO:0000313" key="3">
    <source>
        <dbReference type="Proteomes" id="UP000198224"/>
    </source>
</evidence>
<dbReference type="InterPro" id="IPR001279">
    <property type="entry name" value="Metallo-B-lactamas"/>
</dbReference>
<sequence length="236" mass="24952">MSRSPAVPLAPNVWRIPTQGRSAVNSYAFVDGDGSVTLVDCGLAKAPARIVRGLAAMGKVPADVTRIVLTHAHPDHAGGAAEMSRRTGAPVAAHIGDVPYAEEGRAPVSDPTVTGGRLFARLNSGRFPAVRVAQPLADGDVLDVGGGLRVVHTPGHSPGHVSLLHEPTRLLITGDALFNILGVRYSPKVLCSNFTMTQQTAHVFGELEYDLAAFTHGPELTDNPREKIRAFLSAHR</sequence>
<gene>
    <name evidence="2" type="ORF">GA0070612_4694</name>
</gene>
<feature type="domain" description="Metallo-beta-lactamase" evidence="1">
    <location>
        <begin position="23"/>
        <end position="216"/>
    </location>
</feature>
<reference evidence="3" key="1">
    <citation type="submission" date="2016-06" db="EMBL/GenBank/DDBJ databases">
        <authorList>
            <person name="Varghese N."/>
            <person name="Submissions Spin"/>
        </authorList>
    </citation>
    <scope>NUCLEOTIDE SEQUENCE [LARGE SCALE GENOMIC DNA]</scope>
    <source>
        <strain evidence="3">DSM 45160</strain>
    </source>
</reference>
<organism evidence="2 3">
    <name type="scientific">Micromonospora chokoriensis</name>
    <dbReference type="NCBI Taxonomy" id="356851"/>
    <lineage>
        <taxon>Bacteria</taxon>
        <taxon>Bacillati</taxon>
        <taxon>Actinomycetota</taxon>
        <taxon>Actinomycetes</taxon>
        <taxon>Micromonosporales</taxon>
        <taxon>Micromonosporaceae</taxon>
        <taxon>Micromonospora</taxon>
    </lineage>
</organism>
<dbReference type="CDD" id="cd07721">
    <property type="entry name" value="yflN-like_MBL-fold"/>
    <property type="match status" value="1"/>
</dbReference>
<dbReference type="Gene3D" id="3.60.15.10">
    <property type="entry name" value="Ribonuclease Z/Hydroxyacylglutathione hydrolase-like"/>
    <property type="match status" value="1"/>
</dbReference>
<proteinExistence type="predicted"/>
<dbReference type="AlphaFoldDB" id="A0A1C4YFV9"/>
<dbReference type="Pfam" id="PF00753">
    <property type="entry name" value="Lactamase_B"/>
    <property type="match status" value="1"/>
</dbReference>
<dbReference type="RefSeq" id="WP_088989858.1">
    <property type="nucleotide sequence ID" value="NZ_LT607409.1"/>
</dbReference>
<name>A0A1C4YFV9_9ACTN</name>
<dbReference type="PANTHER" id="PTHR42951">
    <property type="entry name" value="METALLO-BETA-LACTAMASE DOMAIN-CONTAINING"/>
    <property type="match status" value="1"/>
</dbReference>
<keyword evidence="3" id="KW-1185">Reference proteome</keyword>
<evidence type="ECO:0000259" key="1">
    <source>
        <dbReference type="SMART" id="SM00849"/>
    </source>
</evidence>
<dbReference type="Proteomes" id="UP000198224">
    <property type="component" value="Chromosome I"/>
</dbReference>
<protein>
    <submittedName>
        <fullName evidence="2">Metallo-beta-lactamase superfamily protein</fullName>
    </submittedName>
</protein>
<dbReference type="EMBL" id="LT607409">
    <property type="protein sequence ID" value="SCF19602.1"/>
    <property type="molecule type" value="Genomic_DNA"/>
</dbReference>
<dbReference type="InterPro" id="IPR036866">
    <property type="entry name" value="RibonucZ/Hydroxyglut_hydro"/>
</dbReference>
<dbReference type="SUPFAM" id="SSF56281">
    <property type="entry name" value="Metallo-hydrolase/oxidoreductase"/>
    <property type="match status" value="1"/>
</dbReference>
<dbReference type="InterPro" id="IPR050855">
    <property type="entry name" value="NDM-1-like"/>
</dbReference>
<accession>A0A1C4YFV9</accession>
<evidence type="ECO:0000313" key="2">
    <source>
        <dbReference type="EMBL" id="SCF19602.1"/>
    </source>
</evidence>
<dbReference type="SMART" id="SM00849">
    <property type="entry name" value="Lactamase_B"/>
    <property type="match status" value="1"/>
</dbReference>